<evidence type="ECO:0000313" key="5">
    <source>
        <dbReference type="Proteomes" id="UP000653454"/>
    </source>
</evidence>
<dbReference type="InterPro" id="IPR004910">
    <property type="entry name" value="Yippee/Mis18/Cereblon"/>
</dbReference>
<accession>A0A8S4E1A2</accession>
<dbReference type="AlphaFoldDB" id="A0A8S4E1A2"/>
<evidence type="ECO:0000256" key="2">
    <source>
        <dbReference type="ARBA" id="ARBA00022833"/>
    </source>
</evidence>
<proteinExistence type="predicted"/>
<keyword evidence="1" id="KW-0479">Metal-binding</keyword>
<keyword evidence="2" id="KW-0862">Zinc</keyword>
<gene>
    <name evidence="4" type="ORF">PLXY2_LOCUS3999</name>
</gene>
<feature type="domain" description="CULT" evidence="3">
    <location>
        <begin position="59"/>
        <end position="186"/>
    </location>
</feature>
<dbReference type="Proteomes" id="UP000653454">
    <property type="component" value="Unassembled WGS sequence"/>
</dbReference>
<comment type="caution">
    <text evidence="4">The sequence shown here is derived from an EMBL/GenBank/DDBJ whole genome shotgun (WGS) entry which is preliminary data.</text>
</comment>
<dbReference type="InterPro" id="IPR034750">
    <property type="entry name" value="CULT"/>
</dbReference>
<evidence type="ECO:0000256" key="1">
    <source>
        <dbReference type="ARBA" id="ARBA00022723"/>
    </source>
</evidence>
<keyword evidence="5" id="KW-1185">Reference proteome</keyword>
<dbReference type="PROSITE" id="PS51788">
    <property type="entry name" value="CULT"/>
    <property type="match status" value="1"/>
</dbReference>
<dbReference type="FunFam" id="2.170.150.20:FF:000007">
    <property type="entry name" value="Protein cereblon"/>
    <property type="match status" value="1"/>
</dbReference>
<reference evidence="4" key="1">
    <citation type="submission" date="2020-11" db="EMBL/GenBank/DDBJ databases">
        <authorList>
            <person name="Whiteford S."/>
        </authorList>
    </citation>
    <scope>NUCLEOTIDE SEQUENCE</scope>
</reference>
<organism evidence="4 5">
    <name type="scientific">Plutella xylostella</name>
    <name type="common">Diamondback moth</name>
    <name type="synonym">Plutella maculipennis</name>
    <dbReference type="NCBI Taxonomy" id="51655"/>
    <lineage>
        <taxon>Eukaryota</taxon>
        <taxon>Metazoa</taxon>
        <taxon>Ecdysozoa</taxon>
        <taxon>Arthropoda</taxon>
        <taxon>Hexapoda</taxon>
        <taxon>Insecta</taxon>
        <taxon>Pterygota</taxon>
        <taxon>Neoptera</taxon>
        <taxon>Endopterygota</taxon>
        <taxon>Lepidoptera</taxon>
        <taxon>Glossata</taxon>
        <taxon>Ditrysia</taxon>
        <taxon>Yponomeutoidea</taxon>
        <taxon>Plutellidae</taxon>
        <taxon>Plutella</taxon>
    </lineage>
</organism>
<dbReference type="Gene3D" id="2.170.150.20">
    <property type="entry name" value="Peptide methionine sulfoxide reductase"/>
    <property type="match status" value="1"/>
</dbReference>
<evidence type="ECO:0000259" key="3">
    <source>
        <dbReference type="PROSITE" id="PS51788"/>
    </source>
</evidence>
<sequence length="200" mass="22377">MHLSQNVPVFFGRFLSNEGKGLDLVHHAGLVRVGGTQHKKLVLRELSAEPYESSKINSQELLLCRKCGADVVDSSYLFTKISPGSKKPKQENIFGKKNVTVQSLVNPFGIKFEIVTAEKARCENVGPRQSAESWFPGYTWRICVCPHCGQHLGWTFETTNEDDLPVKNEDATSFHGIILSNILGENFTDSLIMMPTTYQM</sequence>
<dbReference type="Pfam" id="PF03226">
    <property type="entry name" value="Yippee-Mis18"/>
    <property type="match status" value="1"/>
</dbReference>
<dbReference type="EMBL" id="CAJHNJ030000010">
    <property type="protein sequence ID" value="CAG9107504.1"/>
    <property type="molecule type" value="Genomic_DNA"/>
</dbReference>
<protein>
    <submittedName>
        <fullName evidence="4">(diamondback moth) hypothetical protein</fullName>
    </submittedName>
</protein>
<name>A0A8S4E1A2_PLUXY</name>
<dbReference type="GO" id="GO:0046872">
    <property type="term" value="F:metal ion binding"/>
    <property type="evidence" value="ECO:0007669"/>
    <property type="project" value="UniProtKB-KW"/>
</dbReference>
<evidence type="ECO:0000313" key="4">
    <source>
        <dbReference type="EMBL" id="CAG9107504.1"/>
    </source>
</evidence>
<dbReference type="CDD" id="cd15777">
    <property type="entry name" value="CRBN_C_like"/>
    <property type="match status" value="1"/>
</dbReference>